<accession>A0A2H0W2F1</accession>
<sequence>MGNRGHNVLNKLAGKRLIELLDYRDQPNVVFFEHHLDRRIIRDVAAHAIKFVHQDNIDLAVGLCPVKHFLKLWTFDGAS</sequence>
<evidence type="ECO:0000313" key="1">
    <source>
        <dbReference type="EMBL" id="PIS05555.1"/>
    </source>
</evidence>
<dbReference type="EMBL" id="PEZZ01000003">
    <property type="protein sequence ID" value="PIS05555.1"/>
    <property type="molecule type" value="Genomic_DNA"/>
</dbReference>
<gene>
    <name evidence="1" type="ORF">COT81_00435</name>
</gene>
<reference evidence="2" key="1">
    <citation type="submission" date="2017-09" db="EMBL/GenBank/DDBJ databases">
        <title>Depth-based differentiation of microbial function through sediment-hosted aquifers and enrichment of novel symbionts in the deep terrestrial subsurface.</title>
        <authorList>
            <person name="Probst A.J."/>
            <person name="Ladd B."/>
            <person name="Jarett J.K."/>
            <person name="Geller-Mcgrath D.E."/>
            <person name="Sieber C.M.K."/>
            <person name="Emerson J.B."/>
            <person name="Anantharaman K."/>
            <person name="Thomas B.C."/>
            <person name="Malmstrom R."/>
            <person name="Stieglmeier M."/>
            <person name="Klingl A."/>
            <person name="Woyke T."/>
            <person name="Ryan C.M."/>
            <person name="Banfield J.F."/>
        </authorList>
    </citation>
    <scope>NUCLEOTIDE SEQUENCE [LARGE SCALE GENOMIC DNA]</scope>
</reference>
<protein>
    <submittedName>
        <fullName evidence="1">Uncharacterized protein</fullName>
    </submittedName>
</protein>
<comment type="caution">
    <text evidence="1">The sequence shown here is derived from an EMBL/GenBank/DDBJ whole genome shotgun (WGS) entry which is preliminary data.</text>
</comment>
<name>A0A2H0W2F1_9BACT</name>
<dbReference type="Proteomes" id="UP000230935">
    <property type="component" value="Unassembled WGS sequence"/>
</dbReference>
<organism evidence="1 2">
    <name type="scientific">Candidatus Buchananbacteria bacterium CG10_big_fil_rev_8_21_14_0_10_42_9</name>
    <dbReference type="NCBI Taxonomy" id="1974526"/>
    <lineage>
        <taxon>Bacteria</taxon>
        <taxon>Candidatus Buchananiibacteriota</taxon>
    </lineage>
</organism>
<proteinExistence type="predicted"/>
<dbReference type="AlphaFoldDB" id="A0A2H0W2F1"/>
<evidence type="ECO:0000313" key="2">
    <source>
        <dbReference type="Proteomes" id="UP000230935"/>
    </source>
</evidence>